<keyword evidence="8 9" id="KW-0472">Membrane</keyword>
<keyword evidence="10" id="KW-1185">Reference proteome</keyword>
<reference evidence="11" key="1">
    <citation type="submission" date="2022-11" db="UniProtKB">
        <authorList>
            <consortium name="WormBaseParasite"/>
        </authorList>
    </citation>
    <scope>IDENTIFICATION</scope>
</reference>
<dbReference type="AlphaFoldDB" id="A0A914D6W7"/>
<evidence type="ECO:0000256" key="9">
    <source>
        <dbReference type="SAM" id="Phobius"/>
    </source>
</evidence>
<keyword evidence="7" id="KW-0496">Mitochondrion</keyword>
<evidence type="ECO:0000313" key="10">
    <source>
        <dbReference type="Proteomes" id="UP000887540"/>
    </source>
</evidence>
<evidence type="ECO:0000256" key="2">
    <source>
        <dbReference type="ARBA" id="ARBA00007020"/>
    </source>
</evidence>
<dbReference type="GO" id="GO:0005743">
    <property type="term" value="C:mitochondrial inner membrane"/>
    <property type="evidence" value="ECO:0007669"/>
    <property type="project" value="UniProtKB-SubCell"/>
</dbReference>
<keyword evidence="5" id="KW-0999">Mitochondrion inner membrane</keyword>
<evidence type="ECO:0000256" key="4">
    <source>
        <dbReference type="ARBA" id="ARBA00022692"/>
    </source>
</evidence>
<dbReference type="PANTHER" id="PTHR13603:SF1">
    <property type="entry name" value="TRANSMEMBRANE PROTEIN 186"/>
    <property type="match status" value="1"/>
</dbReference>
<evidence type="ECO:0000256" key="6">
    <source>
        <dbReference type="ARBA" id="ARBA00022989"/>
    </source>
</evidence>
<evidence type="ECO:0000256" key="1">
    <source>
        <dbReference type="ARBA" id="ARBA00004448"/>
    </source>
</evidence>
<dbReference type="Proteomes" id="UP000887540">
    <property type="component" value="Unplaced"/>
</dbReference>
<dbReference type="WBParaSite" id="ACRNAN_scaffold19071.g19396.t1">
    <property type="protein sequence ID" value="ACRNAN_scaffold19071.g19396.t1"/>
    <property type="gene ID" value="ACRNAN_scaffold19071.g19396"/>
</dbReference>
<keyword evidence="6 9" id="KW-1133">Transmembrane helix</keyword>
<comment type="subcellular location">
    <subcellularLocation>
        <location evidence="1">Mitochondrion inner membrane</location>
        <topology evidence="1">Multi-pass membrane protein</topology>
    </subcellularLocation>
</comment>
<accession>A0A914D6W7</accession>
<keyword evidence="4 9" id="KW-0812">Transmembrane</keyword>
<feature type="transmembrane region" description="Helical" evidence="9">
    <location>
        <begin position="107"/>
        <end position="132"/>
    </location>
</feature>
<evidence type="ECO:0000256" key="7">
    <source>
        <dbReference type="ARBA" id="ARBA00023128"/>
    </source>
</evidence>
<evidence type="ECO:0000313" key="11">
    <source>
        <dbReference type="WBParaSite" id="ACRNAN_scaffold19071.g19396.t1"/>
    </source>
</evidence>
<dbReference type="InterPro" id="IPR026571">
    <property type="entry name" value="Tmem186"/>
</dbReference>
<dbReference type="PANTHER" id="PTHR13603">
    <property type="entry name" value="TRANSMEMBRANE PROTEIN 186"/>
    <property type="match status" value="1"/>
</dbReference>
<comment type="similarity">
    <text evidence="2">Belongs to the TMEM186 family.</text>
</comment>
<evidence type="ECO:0000256" key="8">
    <source>
        <dbReference type="ARBA" id="ARBA00023136"/>
    </source>
</evidence>
<sequence length="263" mass="30216">MVLIQTFGIGLLTREVLRRAAGNQAEQIGKHVARTTRGVATVSKNMRRKLHHFEKVNPFSADEIRARLGGSSTRHSSRLLSTKNSEIDLKELLKDEKWFPVYRFHGIGFCLFLARLKLVQTIISTCLLPYSIYLLQNNLINPEIFAGIVSGAILAPIALILFTRYYNRIIGVISMDSSNNFIRIGYLSFWGNRRNKYMEVSEVFPLTELQPKDIWSPIITMRFYSNNEVLYLSKNKFEIVDPERAELLFGDLSKLSEEKPKIE</sequence>
<proteinExistence type="inferred from homology"/>
<name>A0A914D6W7_9BILA</name>
<evidence type="ECO:0000256" key="3">
    <source>
        <dbReference type="ARBA" id="ARBA00014604"/>
    </source>
</evidence>
<protein>
    <recommendedName>
        <fullName evidence="3">Transmembrane protein 186</fullName>
    </recommendedName>
</protein>
<organism evidence="10 11">
    <name type="scientific">Acrobeloides nanus</name>
    <dbReference type="NCBI Taxonomy" id="290746"/>
    <lineage>
        <taxon>Eukaryota</taxon>
        <taxon>Metazoa</taxon>
        <taxon>Ecdysozoa</taxon>
        <taxon>Nematoda</taxon>
        <taxon>Chromadorea</taxon>
        <taxon>Rhabditida</taxon>
        <taxon>Tylenchina</taxon>
        <taxon>Cephalobomorpha</taxon>
        <taxon>Cephaloboidea</taxon>
        <taxon>Cephalobidae</taxon>
        <taxon>Acrobeloides</taxon>
    </lineage>
</organism>
<evidence type="ECO:0000256" key="5">
    <source>
        <dbReference type="ARBA" id="ARBA00022792"/>
    </source>
</evidence>
<feature type="transmembrane region" description="Helical" evidence="9">
    <location>
        <begin position="144"/>
        <end position="166"/>
    </location>
</feature>